<evidence type="ECO:0000313" key="1">
    <source>
        <dbReference type="EMBL" id="KAL1875478.1"/>
    </source>
</evidence>
<dbReference type="Proteomes" id="UP001583177">
    <property type="component" value="Unassembled WGS sequence"/>
</dbReference>
<sequence>MADLARLPLRPISRFIGGFFFGSWNDFMIDSRLLPMIKFMVLKQQCCTTAINSKLAKLQLDLGEGVWYTMKEYYEGSTAHHDPGFLPVQSRISWTFWWWKHYREVFKTTMNDMTRAKS</sequence>
<gene>
    <name evidence="1" type="ORF">Daus18300_003217</name>
</gene>
<dbReference type="EMBL" id="JAWRVE010000019">
    <property type="protein sequence ID" value="KAL1875478.1"/>
    <property type="molecule type" value="Genomic_DNA"/>
</dbReference>
<evidence type="ECO:0000313" key="2">
    <source>
        <dbReference type="Proteomes" id="UP001583177"/>
    </source>
</evidence>
<proteinExistence type="predicted"/>
<comment type="caution">
    <text evidence="1">The sequence shown here is derived from an EMBL/GenBank/DDBJ whole genome shotgun (WGS) entry which is preliminary data.</text>
</comment>
<accession>A0ABR3XHQ7</accession>
<organism evidence="1 2">
    <name type="scientific">Diaporthe australafricana</name>
    <dbReference type="NCBI Taxonomy" id="127596"/>
    <lineage>
        <taxon>Eukaryota</taxon>
        <taxon>Fungi</taxon>
        <taxon>Dikarya</taxon>
        <taxon>Ascomycota</taxon>
        <taxon>Pezizomycotina</taxon>
        <taxon>Sordariomycetes</taxon>
        <taxon>Sordariomycetidae</taxon>
        <taxon>Diaporthales</taxon>
        <taxon>Diaporthaceae</taxon>
        <taxon>Diaporthe</taxon>
    </lineage>
</organism>
<protein>
    <submittedName>
        <fullName evidence="1">Uncharacterized protein</fullName>
    </submittedName>
</protein>
<name>A0ABR3XHQ7_9PEZI</name>
<reference evidence="1 2" key="1">
    <citation type="journal article" date="2024" name="IMA Fungus">
        <title>IMA Genome - F19 : A genome assembly and annotation guide to empower mycologists, including annotated draft genome sequences of Ceratocystis pirilliformis, Diaporthe australafricana, Fusarium ophioides, Paecilomyces lecythidis, and Sporothrix stenoceras.</title>
        <authorList>
            <person name="Aylward J."/>
            <person name="Wilson A.M."/>
            <person name="Visagie C.M."/>
            <person name="Spraker J."/>
            <person name="Barnes I."/>
            <person name="Buitendag C."/>
            <person name="Ceriani C."/>
            <person name="Del Mar Angel L."/>
            <person name="du Plessis D."/>
            <person name="Fuchs T."/>
            <person name="Gasser K."/>
            <person name="Kramer D."/>
            <person name="Li W."/>
            <person name="Munsamy K."/>
            <person name="Piso A."/>
            <person name="Price J.L."/>
            <person name="Sonnekus B."/>
            <person name="Thomas C."/>
            <person name="van der Nest A."/>
            <person name="van Dijk A."/>
            <person name="van Heerden A."/>
            <person name="van Vuuren N."/>
            <person name="Yilmaz N."/>
            <person name="Duong T.A."/>
            <person name="van der Merwe N.A."/>
            <person name="Wingfield M.J."/>
            <person name="Wingfield B.D."/>
        </authorList>
    </citation>
    <scope>NUCLEOTIDE SEQUENCE [LARGE SCALE GENOMIC DNA]</scope>
    <source>
        <strain evidence="1 2">CMW 18300</strain>
    </source>
</reference>
<keyword evidence="2" id="KW-1185">Reference proteome</keyword>